<dbReference type="Proteomes" id="UP001186974">
    <property type="component" value="Unassembled WGS sequence"/>
</dbReference>
<proteinExistence type="predicted"/>
<dbReference type="EMBL" id="JAWDJW010000002">
    <property type="protein sequence ID" value="KAK3082314.1"/>
    <property type="molecule type" value="Genomic_DNA"/>
</dbReference>
<protein>
    <submittedName>
        <fullName evidence="1">Uncharacterized protein</fullName>
    </submittedName>
</protein>
<comment type="caution">
    <text evidence="1">The sequence shown here is derived from an EMBL/GenBank/DDBJ whole genome shotgun (WGS) entry which is preliminary data.</text>
</comment>
<evidence type="ECO:0000313" key="1">
    <source>
        <dbReference type="EMBL" id="KAK3082314.1"/>
    </source>
</evidence>
<accession>A0ACC3DZM3</accession>
<reference evidence="1" key="1">
    <citation type="submission" date="2024-09" db="EMBL/GenBank/DDBJ databases">
        <title>Black Yeasts Isolated from many extreme environments.</title>
        <authorList>
            <person name="Coleine C."/>
            <person name="Stajich J.E."/>
            <person name="Selbmann L."/>
        </authorList>
    </citation>
    <scope>NUCLEOTIDE SEQUENCE</scope>
    <source>
        <strain evidence="1">CCFEE 5737</strain>
    </source>
</reference>
<evidence type="ECO:0000313" key="2">
    <source>
        <dbReference type="Proteomes" id="UP001186974"/>
    </source>
</evidence>
<sequence>MSRKTILVTGATGKQGGAVVNALLNIPEAAGFNILAVTRNTASKSAQALSQRSPSIKLVQGDLNEPSKIFENAKQITTDAIWGVFSVQTPMGGSDLEELQGKALIEESLKNNVSHFVYSSVDRNGEKSYDNPTPIPHFISKHNIEHHLHEQTDGGEKMSFTVLRPVAFFDNLANGFIGKAFSSAWKVAVKERPLQLIAVSDIGWFAAQAFISADKPEYKNQSIALAGDSLAWADAAKVFKGKVGKEMPTTWDAVAKGFMWAAWSEFGVMMYWFYDEGYGADIEGLRKLKPDLLDFGSWLEKDSQFKDQIRK</sequence>
<keyword evidence="2" id="KW-1185">Reference proteome</keyword>
<organism evidence="1 2">
    <name type="scientific">Coniosporium uncinatum</name>
    <dbReference type="NCBI Taxonomy" id="93489"/>
    <lineage>
        <taxon>Eukaryota</taxon>
        <taxon>Fungi</taxon>
        <taxon>Dikarya</taxon>
        <taxon>Ascomycota</taxon>
        <taxon>Pezizomycotina</taxon>
        <taxon>Dothideomycetes</taxon>
        <taxon>Dothideomycetes incertae sedis</taxon>
        <taxon>Coniosporium</taxon>
    </lineage>
</organism>
<name>A0ACC3DZM3_9PEZI</name>
<gene>
    <name evidence="1" type="ORF">LTS18_007871</name>
</gene>